<protein>
    <recommendedName>
        <fullName evidence="3">HNH endonuclease</fullName>
    </recommendedName>
</protein>
<dbReference type="Proteomes" id="UP000282060">
    <property type="component" value="Unassembled WGS sequence"/>
</dbReference>
<dbReference type="EMBL" id="RXNV01000018">
    <property type="protein sequence ID" value="RTR27024.1"/>
    <property type="molecule type" value="Genomic_DNA"/>
</dbReference>
<dbReference type="OrthoDB" id="5292295at2"/>
<organism evidence="1 2">
    <name type="scientific">Shewanella atlantica</name>
    <dbReference type="NCBI Taxonomy" id="271099"/>
    <lineage>
        <taxon>Bacteria</taxon>
        <taxon>Pseudomonadati</taxon>
        <taxon>Pseudomonadota</taxon>
        <taxon>Gammaproteobacteria</taxon>
        <taxon>Alteromonadales</taxon>
        <taxon>Shewanellaceae</taxon>
        <taxon>Shewanella</taxon>
    </lineage>
</organism>
<comment type="caution">
    <text evidence="1">The sequence shown here is derived from an EMBL/GenBank/DDBJ whole genome shotgun (WGS) entry which is preliminary data.</text>
</comment>
<dbReference type="Gene3D" id="1.10.30.50">
    <property type="match status" value="1"/>
</dbReference>
<name>A0A3S0KBP4_9GAMM</name>
<dbReference type="RefSeq" id="WP_126508003.1">
    <property type="nucleotide sequence ID" value="NZ_RXNV01000018.1"/>
</dbReference>
<evidence type="ECO:0000313" key="2">
    <source>
        <dbReference type="Proteomes" id="UP000282060"/>
    </source>
</evidence>
<keyword evidence="2" id="KW-1185">Reference proteome</keyword>
<gene>
    <name evidence="1" type="ORF">EKG39_21165</name>
</gene>
<evidence type="ECO:0008006" key="3">
    <source>
        <dbReference type="Google" id="ProtNLM"/>
    </source>
</evidence>
<sequence length="279" mass="31962">MRTLTKPTLVPKTVYLTCISRVRNPQLRTDLESVTDTIEADALDYENHSQSTDWHLINESVDVDNTISKDEMEKVYNNRMANIKAPGRAYYDELKGSSPFSICPLCGHRTVEQLDHYLPQSKFPSLVVLPINLVPSCEKCNKIKLNKTPKNAEEQTLHPYYDDVTGHQWLFAEVNEPSPTLFFFVKDVALFDDELNKRINYHFKTLGLNALYGSQTGAYIAGIRYRLSDLHSKGGLDAVKEYLLEEEVSRRKDHINSWQRAMFQALTDSDWFCDGGFNA</sequence>
<accession>A0A3S0KBP4</accession>
<dbReference type="AlphaFoldDB" id="A0A3S0KBP4"/>
<reference evidence="1 2" key="1">
    <citation type="submission" date="2018-12" db="EMBL/GenBank/DDBJ databases">
        <authorList>
            <person name="Yu L."/>
        </authorList>
    </citation>
    <scope>NUCLEOTIDE SEQUENCE [LARGE SCALE GENOMIC DNA]</scope>
    <source>
        <strain evidence="1 2">HAW-EB5</strain>
    </source>
</reference>
<evidence type="ECO:0000313" key="1">
    <source>
        <dbReference type="EMBL" id="RTR27024.1"/>
    </source>
</evidence>
<proteinExistence type="predicted"/>